<dbReference type="SUPFAM" id="SSF52151">
    <property type="entry name" value="FabD/lysophospholipase-like"/>
    <property type="match status" value="1"/>
</dbReference>
<organism evidence="4 5">
    <name type="scientific">Sphaerisporangium flaviroseum</name>
    <dbReference type="NCBI Taxonomy" id="509199"/>
    <lineage>
        <taxon>Bacteria</taxon>
        <taxon>Bacillati</taxon>
        <taxon>Actinomycetota</taxon>
        <taxon>Actinomycetes</taxon>
        <taxon>Streptosporangiales</taxon>
        <taxon>Streptosporangiaceae</taxon>
        <taxon>Sphaerisporangium</taxon>
    </lineage>
</organism>
<evidence type="ECO:0000256" key="2">
    <source>
        <dbReference type="PROSITE-ProRule" id="PRU01161"/>
    </source>
</evidence>
<feature type="active site" description="Nucleophile" evidence="2">
    <location>
        <position position="50"/>
    </location>
</feature>
<proteinExistence type="predicted"/>
<feature type="active site" description="Proton acceptor" evidence="2">
    <location>
        <position position="193"/>
    </location>
</feature>
<feature type="short sequence motif" description="GXSXG" evidence="2">
    <location>
        <begin position="48"/>
        <end position="52"/>
    </location>
</feature>
<keyword evidence="2" id="KW-0442">Lipid degradation</keyword>
<dbReference type="Proteomes" id="UP001500888">
    <property type="component" value="Unassembled WGS sequence"/>
</dbReference>
<comment type="caution">
    <text evidence="2">Lacks conserved residue(s) required for the propagation of feature annotation.</text>
</comment>
<keyword evidence="2" id="KW-0378">Hydrolase</keyword>
<evidence type="ECO:0000313" key="5">
    <source>
        <dbReference type="Proteomes" id="UP001500888"/>
    </source>
</evidence>
<feature type="domain" description="PNPLA" evidence="3">
    <location>
        <begin position="13"/>
        <end position="206"/>
    </location>
</feature>
<reference evidence="5" key="1">
    <citation type="journal article" date="2019" name="Int. J. Syst. Evol. Microbiol.">
        <title>The Global Catalogue of Microorganisms (GCM) 10K type strain sequencing project: providing services to taxonomists for standard genome sequencing and annotation.</title>
        <authorList>
            <consortium name="The Broad Institute Genomics Platform"/>
            <consortium name="The Broad Institute Genome Sequencing Center for Infectious Disease"/>
            <person name="Wu L."/>
            <person name="Ma J."/>
        </authorList>
    </citation>
    <scope>NUCLEOTIDE SEQUENCE [LARGE SCALE GENOMIC DNA]</scope>
    <source>
        <strain evidence="5">JCM 16908</strain>
    </source>
</reference>
<dbReference type="Pfam" id="PF01734">
    <property type="entry name" value="Patatin"/>
    <property type="match status" value="1"/>
</dbReference>
<evidence type="ECO:0000256" key="1">
    <source>
        <dbReference type="ARBA" id="ARBA00023098"/>
    </source>
</evidence>
<gene>
    <name evidence="4" type="ORF">GCM10022226_24800</name>
</gene>
<dbReference type="PROSITE" id="PS51635">
    <property type="entry name" value="PNPLA"/>
    <property type="match status" value="1"/>
</dbReference>
<name>A0ABP7HTL8_9ACTN</name>
<keyword evidence="5" id="KW-1185">Reference proteome</keyword>
<feature type="short sequence motif" description="DGA/G" evidence="2">
    <location>
        <begin position="193"/>
        <end position="195"/>
    </location>
</feature>
<dbReference type="Gene3D" id="3.40.1090.10">
    <property type="entry name" value="Cytosolic phospholipase A2 catalytic domain"/>
    <property type="match status" value="2"/>
</dbReference>
<protein>
    <submittedName>
        <fullName evidence="4">Patatin-like phospholipase family protein</fullName>
    </submittedName>
</protein>
<dbReference type="RefSeq" id="WP_344938087.1">
    <property type="nucleotide sequence ID" value="NZ_BAAAZR010000004.1"/>
</dbReference>
<keyword evidence="1 2" id="KW-0443">Lipid metabolism</keyword>
<evidence type="ECO:0000313" key="4">
    <source>
        <dbReference type="EMBL" id="GAA3804029.1"/>
    </source>
</evidence>
<evidence type="ECO:0000259" key="3">
    <source>
        <dbReference type="PROSITE" id="PS51635"/>
    </source>
</evidence>
<sequence length="289" mass="29955">MDSAKKVPGGRALVLGAGGVAGLGWEMGVVARLAEFGVELAQADLIVGTSAGAVAGAQLAAGLDVRKAYESQLVPVEGEQAPWTDLLGMGRLIWTARAARDDPERFGKWIGQVALAAATVSVAERRDLIARYLGEVRDWPDRPFLITAVDAESGEFVGFDSTGGVDLVDAVAASTAGPGIRLPPVINGRRYIDGGMRSPVNADLAVGHDRVVVLGPLIREGGPVGRLNDEIAELGTGVRVAVLSPDRAARKALGEGMRMPDQGRRAAAARAGWTQAATVADSIAGVWHG</sequence>
<dbReference type="EMBL" id="BAAAZR010000004">
    <property type="protein sequence ID" value="GAA3804029.1"/>
    <property type="molecule type" value="Genomic_DNA"/>
</dbReference>
<dbReference type="InterPro" id="IPR016035">
    <property type="entry name" value="Acyl_Trfase/lysoPLipase"/>
</dbReference>
<comment type="caution">
    <text evidence="4">The sequence shown here is derived from an EMBL/GenBank/DDBJ whole genome shotgun (WGS) entry which is preliminary data.</text>
</comment>
<dbReference type="InterPro" id="IPR002641">
    <property type="entry name" value="PNPLA_dom"/>
</dbReference>
<accession>A0ABP7HTL8</accession>